<sequence length="103" mass="11717">MKLADGLHCTLYSYSPATAQRKQRWHEDGGQRHFYGTAEAARQAVLYLKREVKRDPEHVWEPMHLEKLEIAVPSTDVLVVLLNQGVSSLVKSCDIIETIDNVD</sequence>
<dbReference type="AlphaFoldDB" id="A0A1C7P866"/>
<proteinExistence type="predicted"/>
<evidence type="ECO:0000313" key="1">
    <source>
        <dbReference type="EMBL" id="OBZ97377.1"/>
    </source>
</evidence>
<organism evidence="1 2">
    <name type="scientific">Pararhizobium polonicum</name>
    <dbReference type="NCBI Taxonomy" id="1612624"/>
    <lineage>
        <taxon>Bacteria</taxon>
        <taxon>Pseudomonadati</taxon>
        <taxon>Pseudomonadota</taxon>
        <taxon>Alphaproteobacteria</taxon>
        <taxon>Hyphomicrobiales</taxon>
        <taxon>Rhizobiaceae</taxon>
        <taxon>Rhizobium/Agrobacterium group</taxon>
        <taxon>Pararhizobium</taxon>
    </lineage>
</organism>
<accession>A0A1C7P866</accession>
<name>A0A1C7P866_9HYPH</name>
<evidence type="ECO:0000313" key="2">
    <source>
        <dbReference type="Proteomes" id="UP000093111"/>
    </source>
</evidence>
<dbReference type="GeneID" id="60684589"/>
<reference evidence="1 2" key="1">
    <citation type="journal article" date="2016" name="Syst. Appl. Microbiol.">
        <title>Pararhizobium polonicum sp. nov. isolated from tumors on stone fruit rootstocks.</title>
        <authorList>
            <person name="Pulawska J."/>
            <person name="Kuzmanovic N."/>
            <person name="Willems A."/>
            <person name="Pothier J.F."/>
        </authorList>
    </citation>
    <scope>NUCLEOTIDE SEQUENCE [LARGE SCALE GENOMIC DNA]</scope>
    <source>
        <strain evidence="1 2">F5.1</strain>
        <plasmid evidence="1">pF5.1b</plasmid>
    </source>
</reference>
<evidence type="ECO:0008006" key="3">
    <source>
        <dbReference type="Google" id="ProtNLM"/>
    </source>
</evidence>
<geneLocation type="plasmid" evidence="2">
    <name>pf5.1b</name>
</geneLocation>
<dbReference type="EMBL" id="LGLV01000002">
    <property type="protein sequence ID" value="OBZ97377.1"/>
    <property type="molecule type" value="Genomic_DNA"/>
</dbReference>
<dbReference type="PATRIC" id="fig|1612624.7.peg.244"/>
<keyword evidence="2" id="KW-1185">Reference proteome</keyword>
<protein>
    <recommendedName>
        <fullName evidence="3">RES domain-containing protein</fullName>
    </recommendedName>
</protein>
<comment type="caution">
    <text evidence="1">The sequence shown here is derived from an EMBL/GenBank/DDBJ whole genome shotgun (WGS) entry which is preliminary data.</text>
</comment>
<dbReference type="Proteomes" id="UP000093111">
    <property type="component" value="Plasmid pF5.1b"/>
</dbReference>
<keyword evidence="1" id="KW-0614">Plasmid</keyword>
<gene>
    <name evidence="1" type="ORF">ADU59_01155</name>
</gene>
<dbReference type="RefSeq" id="WP_060716481.1">
    <property type="nucleotide sequence ID" value="NZ_CM004503.1"/>
</dbReference>